<dbReference type="Proteomes" id="UP000297245">
    <property type="component" value="Unassembled WGS sequence"/>
</dbReference>
<accession>A0A4S8KM19</accession>
<reference evidence="1 2" key="1">
    <citation type="journal article" date="2019" name="Nat. Ecol. Evol.">
        <title>Megaphylogeny resolves global patterns of mushroom evolution.</title>
        <authorList>
            <person name="Varga T."/>
            <person name="Krizsan K."/>
            <person name="Foldi C."/>
            <person name="Dima B."/>
            <person name="Sanchez-Garcia M."/>
            <person name="Sanchez-Ramirez S."/>
            <person name="Szollosi G.J."/>
            <person name="Szarkandi J.G."/>
            <person name="Papp V."/>
            <person name="Albert L."/>
            <person name="Andreopoulos W."/>
            <person name="Angelini C."/>
            <person name="Antonin V."/>
            <person name="Barry K.W."/>
            <person name="Bougher N.L."/>
            <person name="Buchanan P."/>
            <person name="Buyck B."/>
            <person name="Bense V."/>
            <person name="Catcheside P."/>
            <person name="Chovatia M."/>
            <person name="Cooper J."/>
            <person name="Damon W."/>
            <person name="Desjardin D."/>
            <person name="Finy P."/>
            <person name="Geml J."/>
            <person name="Haridas S."/>
            <person name="Hughes K."/>
            <person name="Justo A."/>
            <person name="Karasinski D."/>
            <person name="Kautmanova I."/>
            <person name="Kiss B."/>
            <person name="Kocsube S."/>
            <person name="Kotiranta H."/>
            <person name="LaButti K.M."/>
            <person name="Lechner B.E."/>
            <person name="Liimatainen K."/>
            <person name="Lipzen A."/>
            <person name="Lukacs Z."/>
            <person name="Mihaltcheva S."/>
            <person name="Morgado L.N."/>
            <person name="Niskanen T."/>
            <person name="Noordeloos M.E."/>
            <person name="Ohm R.A."/>
            <person name="Ortiz-Santana B."/>
            <person name="Ovrebo C."/>
            <person name="Racz N."/>
            <person name="Riley R."/>
            <person name="Savchenko A."/>
            <person name="Shiryaev A."/>
            <person name="Soop K."/>
            <person name="Spirin V."/>
            <person name="Szebenyi C."/>
            <person name="Tomsovsky M."/>
            <person name="Tulloss R.E."/>
            <person name="Uehling J."/>
            <person name="Grigoriev I.V."/>
            <person name="Vagvolgyi C."/>
            <person name="Papp T."/>
            <person name="Martin F.M."/>
            <person name="Miettinen O."/>
            <person name="Hibbett D.S."/>
            <person name="Nagy L.G."/>
        </authorList>
    </citation>
    <scope>NUCLEOTIDE SEQUENCE [LARGE SCALE GENOMIC DNA]</scope>
    <source>
        <strain evidence="1 2">CBS 962.96</strain>
    </source>
</reference>
<proteinExistence type="predicted"/>
<keyword evidence="2" id="KW-1185">Reference proteome</keyword>
<evidence type="ECO:0000313" key="1">
    <source>
        <dbReference type="EMBL" id="THU76579.1"/>
    </source>
</evidence>
<protein>
    <submittedName>
        <fullName evidence="1">Uncharacterized protein</fullName>
    </submittedName>
</protein>
<dbReference type="EMBL" id="ML180826">
    <property type="protein sequence ID" value="THU76579.1"/>
    <property type="molecule type" value="Genomic_DNA"/>
</dbReference>
<organism evidence="1 2">
    <name type="scientific">Dendrothele bispora (strain CBS 962.96)</name>
    <dbReference type="NCBI Taxonomy" id="1314807"/>
    <lineage>
        <taxon>Eukaryota</taxon>
        <taxon>Fungi</taxon>
        <taxon>Dikarya</taxon>
        <taxon>Basidiomycota</taxon>
        <taxon>Agaricomycotina</taxon>
        <taxon>Agaricomycetes</taxon>
        <taxon>Agaricomycetidae</taxon>
        <taxon>Agaricales</taxon>
        <taxon>Agaricales incertae sedis</taxon>
        <taxon>Dendrothele</taxon>
    </lineage>
</organism>
<dbReference type="AlphaFoldDB" id="A0A4S8KM19"/>
<sequence>MEGMDVFVDEAKSMSLHRPEDAANLLCLLMKATRKYLNPHSKYATSQWYLQLLEENAELYALTKDAHEKSDFEELVKHRTTSSSSSAFVEYHS</sequence>
<name>A0A4S8KM19_DENBC</name>
<evidence type="ECO:0000313" key="2">
    <source>
        <dbReference type="Proteomes" id="UP000297245"/>
    </source>
</evidence>
<gene>
    <name evidence="1" type="ORF">K435DRAFT_879014</name>
</gene>